<evidence type="ECO:0000259" key="2">
    <source>
        <dbReference type="Pfam" id="PF05970"/>
    </source>
</evidence>
<keyword evidence="1" id="KW-0378">Hydrolase</keyword>
<dbReference type="GO" id="GO:0006281">
    <property type="term" value="P:DNA repair"/>
    <property type="evidence" value="ECO:0007669"/>
    <property type="project" value="UniProtKB-KW"/>
</dbReference>
<evidence type="ECO:0000256" key="1">
    <source>
        <dbReference type="RuleBase" id="RU363044"/>
    </source>
</evidence>
<name>E3S6C9_PYRTT</name>
<keyword evidence="4" id="KW-1185">Reference proteome</keyword>
<comment type="catalytic activity">
    <reaction evidence="1">
        <text>ATP + H2O = ADP + phosphate + H(+)</text>
        <dbReference type="Rhea" id="RHEA:13065"/>
        <dbReference type="ChEBI" id="CHEBI:15377"/>
        <dbReference type="ChEBI" id="CHEBI:15378"/>
        <dbReference type="ChEBI" id="CHEBI:30616"/>
        <dbReference type="ChEBI" id="CHEBI:43474"/>
        <dbReference type="ChEBI" id="CHEBI:456216"/>
        <dbReference type="EC" id="5.6.2.3"/>
    </reaction>
</comment>
<comment type="similarity">
    <text evidence="1">Belongs to the helicase family.</text>
</comment>
<reference evidence="3 4" key="1">
    <citation type="journal article" date="2010" name="Genome Biol.">
        <title>A first genome assembly of the barley fungal pathogen Pyrenophora teres f. teres.</title>
        <authorList>
            <person name="Ellwood S.R."/>
            <person name="Liu Z."/>
            <person name="Syme R.A."/>
            <person name="Lai Z."/>
            <person name="Hane J.K."/>
            <person name="Keiper F."/>
            <person name="Moffat C.S."/>
            <person name="Oliver R.P."/>
            <person name="Friesen T.L."/>
        </authorList>
    </citation>
    <scope>NUCLEOTIDE SEQUENCE [LARGE SCALE GENOMIC DNA]</scope>
    <source>
        <strain evidence="3 4">0-1</strain>
    </source>
</reference>
<dbReference type="STRING" id="861557.E3S6C9"/>
<dbReference type="SUPFAM" id="SSF52540">
    <property type="entry name" value="P-loop containing nucleoside triphosphate hydrolases"/>
    <property type="match status" value="2"/>
</dbReference>
<proteinExistence type="inferred from homology"/>
<dbReference type="AlphaFoldDB" id="E3S6C9"/>
<keyword evidence="1" id="KW-0347">Helicase</keyword>
<dbReference type="GO" id="GO:0043139">
    <property type="term" value="F:5'-3' DNA helicase activity"/>
    <property type="evidence" value="ECO:0007669"/>
    <property type="project" value="UniProtKB-EC"/>
</dbReference>
<keyword evidence="1" id="KW-0067">ATP-binding</keyword>
<dbReference type="OrthoDB" id="3798483at2759"/>
<gene>
    <name evidence="3" type="ORF">PTT_18273</name>
</gene>
<keyword evidence="1" id="KW-0233">DNA recombination</keyword>
<dbReference type="PANTHER" id="PTHR47642:SF6">
    <property type="entry name" value="ATP-DEPENDENT DNA HELICASE"/>
    <property type="match status" value="1"/>
</dbReference>
<dbReference type="KEGG" id="pte:PTT_18273"/>
<dbReference type="Proteomes" id="UP000001067">
    <property type="component" value="Unassembled WGS sequence"/>
</dbReference>
<protein>
    <recommendedName>
        <fullName evidence="1">ATP-dependent DNA helicase</fullName>
        <ecNumber evidence="1">5.6.2.3</ecNumber>
    </recommendedName>
</protein>
<evidence type="ECO:0000313" key="3">
    <source>
        <dbReference type="EMBL" id="EFQ86469.1"/>
    </source>
</evidence>
<accession>E3S6C9</accession>
<dbReference type="Gene3D" id="3.40.50.300">
    <property type="entry name" value="P-loop containing nucleotide triphosphate hydrolases"/>
    <property type="match status" value="1"/>
</dbReference>
<dbReference type="GO" id="GO:0016887">
    <property type="term" value="F:ATP hydrolysis activity"/>
    <property type="evidence" value="ECO:0007669"/>
    <property type="project" value="RHEA"/>
</dbReference>
<dbReference type="PANTHER" id="PTHR47642">
    <property type="entry name" value="ATP-DEPENDENT DNA HELICASE"/>
    <property type="match status" value="1"/>
</dbReference>
<sequence length="1074" mass="121855">MIQTPRVKLVNSGITLSDIVNLVQGHGCNTPYCQRKNKATGLMECRFGFPHDKCDEAYVAKHPNHSYQNFFPARNDSLMNKYNRLVTMSWQANTDVSPCTSTTAVMEYVAKYAAKPERASLSYRELAQAIIPFVNEARPFQSLVMKLMNKLLGERDYSAQEVCHQLLGLPLKQASRTSVHVDMRPLNQQPRLTRIEDGEVRRGFTILEHYMRRPDSLDDVNLLTFLRMHKPQAPYNVRPQGKARIVNYFPRYPPTDVEDYRRSKLMFHHPFKAIEDLLFIEGTHDEPCRNFFEAYEVCHQRCNHEADGFDNALLEPEESVYEPTQDNLDDVALNNMDADWGELARQLLNQTGANGDAWDQLRYRPEDRVDWSDRVGKYPDLLIDWWKGMKVDHLAPPLVLPTTSYENLELKQRLLYDTVLNHYKSSAIGAKPAQLLLHLDGKAGTGKTTVVQALCNAVNDVARDYSRSSPILRAAPTGIAACNFGGSTLHSLFRFNVKSKSYQKLSPTHLRALQDKFRGVEYLIIDEKSMVSIRMLTWIHLRLEEIFPRSTVRYFPGVSIILAGDFFQLPPVAEKAIYNTSKPPSESSDVTLGKSLYKEFNRTITLDIIKRQTGNDAKSQAFRLALNNLRVNKVSRQDWALLTGRVRVKLQGNEDLIRFEDAIRIFAYKDDVKAYNHYRMAQLKRAVLLIKASHTGGVPAETASTDEAGNLHTVMPMSINARIMLRDNHWIERRLFNGSMATVRDMVWPVGADCDVDPPFALLVDFDEYNQEAPYVLKNPETGRSLVPIFRVKRDWVRSTVACTRTQFPITIAYAITVHKSQDLSVATAVLNPGKKQDFSPGLTYVAVSRVRTLDGLLIEEPFDLKRLKFKTTDTTIMRARDLAIREGQEIPLPLQYNDDGEDDDLPVFPASQHGRASQMSIPLLPSEPFAPSGELRSTITVPSEAAGTVILSDVAAPPFVPPPRPPLPRYVDGLLPRNLAQYNNVDEAQASQGDEGMSWFECVAPAPFCNRDPIPIAYRAFPGINICIWCNHRLGMDYPRRRMWCTNGQGHDVVRSEMNLVENTFCNTCEHAM</sequence>
<dbReference type="GO" id="GO:0000723">
    <property type="term" value="P:telomere maintenance"/>
    <property type="evidence" value="ECO:0007669"/>
    <property type="project" value="InterPro"/>
</dbReference>
<keyword evidence="1" id="KW-0547">Nucleotide-binding</keyword>
<dbReference type="eggNOG" id="KOG0987">
    <property type="taxonomic scope" value="Eukaryota"/>
</dbReference>
<keyword evidence="1" id="KW-0234">DNA repair</keyword>
<comment type="cofactor">
    <cofactor evidence="1">
        <name>Mg(2+)</name>
        <dbReference type="ChEBI" id="CHEBI:18420"/>
    </cofactor>
</comment>
<dbReference type="EMBL" id="GL537388">
    <property type="protein sequence ID" value="EFQ86469.1"/>
    <property type="molecule type" value="Genomic_DNA"/>
</dbReference>
<dbReference type="GO" id="GO:0005524">
    <property type="term" value="F:ATP binding"/>
    <property type="evidence" value="ECO:0007669"/>
    <property type="project" value="UniProtKB-KW"/>
</dbReference>
<dbReference type="CDD" id="cd18809">
    <property type="entry name" value="SF1_C_RecD"/>
    <property type="match status" value="1"/>
</dbReference>
<evidence type="ECO:0000313" key="4">
    <source>
        <dbReference type="Proteomes" id="UP000001067"/>
    </source>
</evidence>
<dbReference type="EC" id="5.6.2.3" evidence="1"/>
<dbReference type="Pfam" id="PF05970">
    <property type="entry name" value="PIF1"/>
    <property type="match status" value="1"/>
</dbReference>
<dbReference type="GO" id="GO:0006310">
    <property type="term" value="P:DNA recombination"/>
    <property type="evidence" value="ECO:0007669"/>
    <property type="project" value="UniProtKB-KW"/>
</dbReference>
<feature type="domain" description="DNA helicase Pif1-like DEAD-box helicase" evidence="2">
    <location>
        <begin position="412"/>
        <end position="620"/>
    </location>
</feature>
<dbReference type="InterPro" id="IPR051055">
    <property type="entry name" value="PIF1_helicase"/>
</dbReference>
<organism evidence="4">
    <name type="scientific">Pyrenophora teres f. teres (strain 0-1)</name>
    <name type="common">Barley net blotch fungus</name>
    <name type="synonym">Drechslera teres f. teres</name>
    <dbReference type="NCBI Taxonomy" id="861557"/>
    <lineage>
        <taxon>Eukaryota</taxon>
        <taxon>Fungi</taxon>
        <taxon>Dikarya</taxon>
        <taxon>Ascomycota</taxon>
        <taxon>Pezizomycotina</taxon>
        <taxon>Dothideomycetes</taxon>
        <taxon>Pleosporomycetidae</taxon>
        <taxon>Pleosporales</taxon>
        <taxon>Pleosporineae</taxon>
        <taxon>Pleosporaceae</taxon>
        <taxon>Pyrenophora</taxon>
    </lineage>
</organism>
<dbReference type="InterPro" id="IPR010285">
    <property type="entry name" value="DNA_helicase_pif1-like_DEAD"/>
</dbReference>
<keyword evidence="1" id="KW-0227">DNA damage</keyword>
<dbReference type="HOGENOM" id="CLU_001613_8_0_1"/>
<dbReference type="InterPro" id="IPR027417">
    <property type="entry name" value="P-loop_NTPase"/>
</dbReference>